<dbReference type="OrthoDB" id="407410at2759"/>
<feature type="transmembrane region" description="Helical" evidence="6">
    <location>
        <begin position="275"/>
        <end position="294"/>
    </location>
</feature>
<protein>
    <recommendedName>
        <fullName evidence="7">Sodium/calcium exchanger membrane region domain-containing protein</fullName>
    </recommendedName>
</protein>
<dbReference type="VEuPathDB" id="AmoebaDB:FDP41_002067"/>
<feature type="transmembrane region" description="Helical" evidence="6">
    <location>
        <begin position="754"/>
        <end position="775"/>
    </location>
</feature>
<sequence length="851" mass="95193">MRIFPQVPRTTWWYVVKYSSIAIFVILCMILFRGGDQSGDSYWSNTIDDASRVVAPVSSLSFLFTSSSSWTSGKSFSPSPPKLFHHHPYETTSTTTRTTTLTNTNMTTLTTRTTNTNMTTLTTNTTNTLFSTTTTTTLSQQPLVGDGDDDGNTKICHKISNYELDQCEYVKENCPNPMGGGMINYLNIRYCGLKNASWLFFVLSIVWILILFYMLSNTAEVNFCPALTEICRILRLSPDVAGVTFLSLGNGAPDISSIIAGVFSGSTGFGVGEPIGAGVFVTSMVMSAVSLFSNAKVIPFPFLRDCIAYLISVSYVMFMVIFNGSINLWQSIICLLIYASYVSFVILSRTFITCYQKYKKKIPLNDNEYDSDEVQDGGDGWKIGKAPNFEMQINKISDLNEIVKKEIIEGQKHGFFGTVFYPKVGMVHLHHKHDDHNSNNTTTDLLHHETNSPRFEQDEIPSNSSVLSKTIVLPKKNNTDPSLPSNSTLLSGPLSLTTITTTTTTPTNTHKNRQMMEFTGSLIISEHFGTIVNSVNTSEKEEEQISLLSNNQSSHLEPWHMTNMWKSPALVSLKTKFKHVLDYFLDWIEWEEKSLFSKIFFILFEGWTLLIRNLTIPKADPEDWSKFFACISMIFMPPFATFATGYITLTLPNTSFPVWALTLIIGCVFSLIIFFTSRRGKPPRYHFIFVFLAFIMSILWIYIIANEMVDLLTSLGVILQVSDAILSITVLSWGNSLSDLVADVLIARQGFVEMALGGVYGGPLLNLLIGLGIAATSSNIINGTPFVFEKNTTVYASFFFLIASLSSALIIVPLCRWHSPKIFGIFLGMLYLSYMIFSALVETKIIFHRSR</sequence>
<evidence type="ECO:0000256" key="3">
    <source>
        <dbReference type="ARBA" id="ARBA00022692"/>
    </source>
</evidence>
<feature type="transmembrane region" description="Helical" evidence="6">
    <location>
        <begin position="196"/>
        <end position="215"/>
    </location>
</feature>
<keyword evidence="5 6" id="KW-0472">Membrane</keyword>
<keyword evidence="4 6" id="KW-1133">Transmembrane helix</keyword>
<dbReference type="VEuPathDB" id="AmoebaDB:NfTy_034150"/>
<dbReference type="InterPro" id="IPR044880">
    <property type="entry name" value="NCX_ion-bd_dom_sf"/>
</dbReference>
<dbReference type="RefSeq" id="XP_044563710.1">
    <property type="nucleotide sequence ID" value="XM_044705221.1"/>
</dbReference>
<feature type="domain" description="Sodium/calcium exchanger membrane region" evidence="7">
    <location>
        <begin position="206"/>
        <end position="346"/>
    </location>
</feature>
<dbReference type="GO" id="GO:0016020">
    <property type="term" value="C:membrane"/>
    <property type="evidence" value="ECO:0007669"/>
    <property type="project" value="UniProtKB-SubCell"/>
</dbReference>
<dbReference type="AlphaFoldDB" id="A0A6A5BPI0"/>
<evidence type="ECO:0000259" key="7">
    <source>
        <dbReference type="Pfam" id="PF01699"/>
    </source>
</evidence>
<feature type="transmembrane region" description="Helical" evidence="6">
    <location>
        <begin position="627"/>
        <end position="649"/>
    </location>
</feature>
<dbReference type="VEuPathDB" id="AmoebaDB:NF0107780"/>
<feature type="transmembrane region" description="Helical" evidence="6">
    <location>
        <begin position="12"/>
        <end position="32"/>
    </location>
</feature>
<dbReference type="EMBL" id="VFQX01000028">
    <property type="protein sequence ID" value="KAF0978997.1"/>
    <property type="molecule type" value="Genomic_DNA"/>
</dbReference>
<proteinExistence type="predicted"/>
<evidence type="ECO:0000256" key="4">
    <source>
        <dbReference type="ARBA" id="ARBA00022989"/>
    </source>
</evidence>
<dbReference type="GO" id="GO:0006874">
    <property type="term" value="P:intracellular calcium ion homeostasis"/>
    <property type="evidence" value="ECO:0007669"/>
    <property type="project" value="TreeGrafter"/>
</dbReference>
<dbReference type="GeneID" id="68109285"/>
<keyword evidence="2" id="KW-0813">Transport</keyword>
<keyword evidence="3 6" id="KW-0812">Transmembrane</keyword>
<dbReference type="InterPro" id="IPR051359">
    <property type="entry name" value="CaCA_antiporter"/>
</dbReference>
<evidence type="ECO:0000256" key="2">
    <source>
        <dbReference type="ARBA" id="ARBA00022448"/>
    </source>
</evidence>
<accession>A0A6A5BPI0</accession>
<comment type="subcellular location">
    <subcellularLocation>
        <location evidence="1">Membrane</location>
        <topology evidence="1">Multi-pass membrane protein</topology>
    </subcellularLocation>
</comment>
<organism evidence="8 9">
    <name type="scientific">Naegleria fowleri</name>
    <name type="common">Brain eating amoeba</name>
    <dbReference type="NCBI Taxonomy" id="5763"/>
    <lineage>
        <taxon>Eukaryota</taxon>
        <taxon>Discoba</taxon>
        <taxon>Heterolobosea</taxon>
        <taxon>Tetramitia</taxon>
        <taxon>Eutetramitia</taxon>
        <taxon>Vahlkampfiidae</taxon>
        <taxon>Naegleria</taxon>
    </lineage>
</organism>
<evidence type="ECO:0000256" key="5">
    <source>
        <dbReference type="ARBA" id="ARBA00023136"/>
    </source>
</evidence>
<feature type="transmembrane region" description="Helical" evidence="6">
    <location>
        <begin position="687"/>
        <end position="705"/>
    </location>
</feature>
<comment type="caution">
    <text evidence="8">The sequence shown here is derived from an EMBL/GenBank/DDBJ whole genome shotgun (WGS) entry which is preliminary data.</text>
</comment>
<evidence type="ECO:0000313" key="9">
    <source>
        <dbReference type="Proteomes" id="UP000444721"/>
    </source>
</evidence>
<gene>
    <name evidence="8" type="ORF">FDP41_002067</name>
</gene>
<evidence type="ECO:0000256" key="1">
    <source>
        <dbReference type="ARBA" id="ARBA00004141"/>
    </source>
</evidence>
<dbReference type="Pfam" id="PF01699">
    <property type="entry name" value="Na_Ca_ex"/>
    <property type="match status" value="2"/>
</dbReference>
<name>A0A6A5BPI0_NAEFO</name>
<feature type="transmembrane region" description="Helical" evidence="6">
    <location>
        <begin position="306"/>
        <end position="322"/>
    </location>
</feature>
<feature type="transmembrane region" description="Helical" evidence="6">
    <location>
        <begin position="822"/>
        <end position="841"/>
    </location>
</feature>
<dbReference type="VEuPathDB" id="AmoebaDB:NF0057480"/>
<evidence type="ECO:0000256" key="6">
    <source>
        <dbReference type="SAM" id="Phobius"/>
    </source>
</evidence>
<feature type="transmembrane region" description="Helical" evidence="6">
    <location>
        <begin position="795"/>
        <end position="815"/>
    </location>
</feature>
<reference evidence="8 9" key="1">
    <citation type="journal article" date="2019" name="Sci. Rep.">
        <title>Nanopore sequencing improves the draft genome of the human pathogenic amoeba Naegleria fowleri.</title>
        <authorList>
            <person name="Liechti N."/>
            <person name="Schurch N."/>
            <person name="Bruggmann R."/>
            <person name="Wittwer M."/>
        </authorList>
    </citation>
    <scope>NUCLEOTIDE SEQUENCE [LARGE SCALE GENOMIC DNA]</scope>
    <source>
        <strain evidence="8 9">ATCC 30894</strain>
    </source>
</reference>
<dbReference type="OMA" id="ARAHFHI"/>
<dbReference type="Proteomes" id="UP000444721">
    <property type="component" value="Unassembled WGS sequence"/>
</dbReference>
<feature type="transmembrane region" description="Helical" evidence="6">
    <location>
        <begin position="655"/>
        <end position="675"/>
    </location>
</feature>
<feature type="transmembrane region" description="Helical" evidence="6">
    <location>
        <begin position="328"/>
        <end position="352"/>
    </location>
</feature>
<dbReference type="GO" id="GO:0008324">
    <property type="term" value="F:monoatomic cation transmembrane transporter activity"/>
    <property type="evidence" value="ECO:0007669"/>
    <property type="project" value="TreeGrafter"/>
</dbReference>
<keyword evidence="9" id="KW-1185">Reference proteome</keyword>
<evidence type="ECO:0000313" key="8">
    <source>
        <dbReference type="EMBL" id="KAF0978997.1"/>
    </source>
</evidence>
<dbReference type="Gene3D" id="1.20.1420.30">
    <property type="entry name" value="NCX, central ion-binding region"/>
    <property type="match status" value="2"/>
</dbReference>
<feature type="domain" description="Sodium/calcium exchanger membrane region" evidence="7">
    <location>
        <begin position="690"/>
        <end position="838"/>
    </location>
</feature>
<dbReference type="PANTHER" id="PTHR12266:SF0">
    <property type="entry name" value="MITOCHONDRIAL SODIUM_CALCIUM EXCHANGER PROTEIN"/>
    <property type="match status" value="1"/>
</dbReference>
<feature type="transmembrane region" description="Helical" evidence="6">
    <location>
        <begin position="711"/>
        <end position="733"/>
    </location>
</feature>
<dbReference type="PANTHER" id="PTHR12266">
    <property type="entry name" value="NA+/CA2+ K+ INDEPENDENT EXCHANGER"/>
    <property type="match status" value="1"/>
</dbReference>
<dbReference type="VEuPathDB" id="AmoebaDB:NF0057470"/>
<dbReference type="InterPro" id="IPR004837">
    <property type="entry name" value="NaCa_Exmemb"/>
</dbReference>